<sequence length="250" mass="27396">MEATSTIRASPCTIGLTTYESFAAWRSQIHYLRCAILQFRFCSGRQSSIEKIDDELTENTLLMPEAAHQTDDAIKANYPPILSLHGGNKTTSTYAPTCRSRNCASILREFPAELESDKKRPGPYSAMATSSHWPWRELDLDLWAPCICEPPPFPFLVASLLPRSAPSQFSRSRPGGLLEPTAAKPNACQACRCNVDTRGQWPALNVGLLPLNQTTKPGCGGVRATARPIPRASLRACHTASIAISTHYPL</sequence>
<dbReference type="AlphaFoldDB" id="A0A6H5J1C8"/>
<proteinExistence type="predicted"/>
<dbReference type="EMBL" id="CADCXV010001096">
    <property type="protein sequence ID" value="CAB0041172.1"/>
    <property type="molecule type" value="Genomic_DNA"/>
</dbReference>
<gene>
    <name evidence="1" type="ORF">TBRA_LOCUS12849</name>
</gene>
<keyword evidence="2" id="KW-1185">Reference proteome</keyword>
<evidence type="ECO:0000313" key="1">
    <source>
        <dbReference type="EMBL" id="CAB0041172.1"/>
    </source>
</evidence>
<name>A0A6H5J1C8_9HYME</name>
<evidence type="ECO:0000313" key="2">
    <source>
        <dbReference type="Proteomes" id="UP000479190"/>
    </source>
</evidence>
<accession>A0A6H5J1C8</accession>
<organism evidence="1 2">
    <name type="scientific">Trichogramma brassicae</name>
    <dbReference type="NCBI Taxonomy" id="86971"/>
    <lineage>
        <taxon>Eukaryota</taxon>
        <taxon>Metazoa</taxon>
        <taxon>Ecdysozoa</taxon>
        <taxon>Arthropoda</taxon>
        <taxon>Hexapoda</taxon>
        <taxon>Insecta</taxon>
        <taxon>Pterygota</taxon>
        <taxon>Neoptera</taxon>
        <taxon>Endopterygota</taxon>
        <taxon>Hymenoptera</taxon>
        <taxon>Apocrita</taxon>
        <taxon>Proctotrupomorpha</taxon>
        <taxon>Chalcidoidea</taxon>
        <taxon>Trichogrammatidae</taxon>
        <taxon>Trichogramma</taxon>
    </lineage>
</organism>
<reference evidence="1 2" key="1">
    <citation type="submission" date="2020-02" db="EMBL/GenBank/DDBJ databases">
        <authorList>
            <person name="Ferguson B K."/>
        </authorList>
    </citation>
    <scope>NUCLEOTIDE SEQUENCE [LARGE SCALE GENOMIC DNA]</scope>
</reference>
<dbReference type="Proteomes" id="UP000479190">
    <property type="component" value="Unassembled WGS sequence"/>
</dbReference>
<protein>
    <submittedName>
        <fullName evidence="1">Uncharacterized protein</fullName>
    </submittedName>
</protein>